<feature type="transmembrane region" description="Helical" evidence="6">
    <location>
        <begin position="215"/>
        <end position="231"/>
    </location>
</feature>
<feature type="domain" description="Transmembrane protein 135 N-terminal" evidence="7">
    <location>
        <begin position="413"/>
        <end position="540"/>
    </location>
</feature>
<dbReference type="EMBL" id="JAEPQZ010000002">
    <property type="protein sequence ID" value="KAG2184629.1"/>
    <property type="molecule type" value="Genomic_DNA"/>
</dbReference>
<feature type="transmembrane region" description="Helical" evidence="6">
    <location>
        <begin position="173"/>
        <end position="195"/>
    </location>
</feature>
<dbReference type="InterPro" id="IPR031926">
    <property type="entry name" value="TMEM135_N"/>
</dbReference>
<reference evidence="8" key="1">
    <citation type="submission" date="2020-12" db="EMBL/GenBank/DDBJ databases">
        <title>Metabolic potential, ecology and presence of endohyphal bacteria is reflected in genomic diversity of Mucoromycotina.</title>
        <authorList>
            <person name="Muszewska A."/>
            <person name="Okrasinska A."/>
            <person name="Steczkiewicz K."/>
            <person name="Drgas O."/>
            <person name="Orlowska M."/>
            <person name="Perlinska-Lenart U."/>
            <person name="Aleksandrzak-Piekarczyk T."/>
            <person name="Szatraj K."/>
            <person name="Zielenkiewicz U."/>
            <person name="Pilsyk S."/>
            <person name="Malc E."/>
            <person name="Mieczkowski P."/>
            <person name="Kruszewska J.S."/>
            <person name="Biernat P."/>
            <person name="Pawlowska J."/>
        </authorList>
    </citation>
    <scope>NUCLEOTIDE SEQUENCE</scope>
    <source>
        <strain evidence="8">WA0000067209</strain>
    </source>
</reference>
<evidence type="ECO:0000256" key="1">
    <source>
        <dbReference type="ARBA" id="ARBA00004127"/>
    </source>
</evidence>
<keyword evidence="9" id="KW-1185">Reference proteome</keyword>
<feature type="non-terminal residue" evidence="8">
    <location>
        <position position="1"/>
    </location>
</feature>
<evidence type="ECO:0000256" key="6">
    <source>
        <dbReference type="SAM" id="Phobius"/>
    </source>
</evidence>
<dbReference type="GO" id="GO:0012505">
    <property type="term" value="C:endomembrane system"/>
    <property type="evidence" value="ECO:0007669"/>
    <property type="project" value="UniProtKB-SubCell"/>
</dbReference>
<protein>
    <recommendedName>
        <fullName evidence="7">Transmembrane protein 135 N-terminal domain-containing protein</fullName>
    </recommendedName>
</protein>
<evidence type="ECO:0000256" key="3">
    <source>
        <dbReference type="ARBA" id="ARBA00022692"/>
    </source>
</evidence>
<name>A0A8H7UMV2_MORIS</name>
<proteinExistence type="inferred from homology"/>
<evidence type="ECO:0000313" key="9">
    <source>
        <dbReference type="Proteomes" id="UP000654370"/>
    </source>
</evidence>
<comment type="caution">
    <text evidence="8">The sequence shown here is derived from an EMBL/GenBank/DDBJ whole genome shotgun (WGS) entry which is preliminary data.</text>
</comment>
<sequence>ISPVEIISAQAFESCVLTFTSFISFRSHRTLSTAMDLLPDSQTYYENFLEILALLFSKAIATKEQEAILKGLKEFQDRLRRLSSQNLSRLRLELSENEPNSPSHCKHAGISCTENCTRGFFRAFLVSFGGKYLIGVIPALLTGKLFKRLVGSMPLSIFFTPHKHRFCPTLSDFMFLIIRDTTLFALFLSVFLSTYRGTLCTLRNLRNDDDPKSDRLNAFVAGAIAGLSLLIDPSASRRRSIMLYLLTRSLHFNCSWLMSQWAAHRRRAHRDELLKMKEELDLAGFEEGEKRQLVVRKKWDDKLAKYMQRYAGVGIMMLVSAQLLNSMMLDPSTLPKSYYQFMLHHGGWKEPFGPMADPLVRSMANTSNQLMYEKDILIPKGYTSREYVAQHISPNIASIIPSKLKHNAITCALTHPLADSCSKSAASRFRTQFFRSLKFYVPLNIIIALVFRTSKLQDDPGDVFIRLVKNCLRSSLFLTSYVVVGVASLCMMRNTLHIERPWMYRVHGLLAGAMTLIEAPERQLELGLYCLPRALETWWRSMVKSGYARNLPHGEVMLFMAAMGSLMSIYQVEPDTIAPRYLNVMTRLFGRS</sequence>
<organism evidence="8 9">
    <name type="scientific">Mortierella isabellina</name>
    <name type="common">Filamentous fungus</name>
    <name type="synonym">Umbelopsis isabellina</name>
    <dbReference type="NCBI Taxonomy" id="91625"/>
    <lineage>
        <taxon>Eukaryota</taxon>
        <taxon>Fungi</taxon>
        <taxon>Fungi incertae sedis</taxon>
        <taxon>Mucoromycota</taxon>
        <taxon>Mucoromycotina</taxon>
        <taxon>Umbelopsidomycetes</taxon>
        <taxon>Umbelopsidales</taxon>
        <taxon>Umbelopsidaceae</taxon>
        <taxon>Umbelopsis</taxon>
    </lineage>
</organism>
<evidence type="ECO:0000313" key="8">
    <source>
        <dbReference type="EMBL" id="KAG2184629.1"/>
    </source>
</evidence>
<evidence type="ECO:0000259" key="7">
    <source>
        <dbReference type="Pfam" id="PF15982"/>
    </source>
</evidence>
<dbReference type="PANTHER" id="PTHR12459:SF15">
    <property type="entry name" value="TRANSMEMBRANE PROTEIN 135"/>
    <property type="match status" value="1"/>
</dbReference>
<dbReference type="Proteomes" id="UP000654370">
    <property type="component" value="Unassembled WGS sequence"/>
</dbReference>
<dbReference type="PANTHER" id="PTHR12459">
    <property type="entry name" value="TRANSMEMBRANE PROTEIN 135-RELATED"/>
    <property type="match status" value="1"/>
</dbReference>
<accession>A0A8H7UMV2</accession>
<dbReference type="OrthoDB" id="291792at2759"/>
<comment type="subcellular location">
    <subcellularLocation>
        <location evidence="1">Endomembrane system</location>
        <topology evidence="1">Multi-pass membrane protein</topology>
    </subcellularLocation>
</comment>
<gene>
    <name evidence="8" type="ORF">INT43_000542</name>
</gene>
<evidence type="ECO:0000256" key="2">
    <source>
        <dbReference type="ARBA" id="ARBA00008924"/>
    </source>
</evidence>
<keyword evidence="4 6" id="KW-1133">Transmembrane helix</keyword>
<evidence type="ECO:0000256" key="4">
    <source>
        <dbReference type="ARBA" id="ARBA00022989"/>
    </source>
</evidence>
<feature type="transmembrane region" description="Helical" evidence="6">
    <location>
        <begin position="120"/>
        <end position="141"/>
    </location>
</feature>
<dbReference type="Pfam" id="PF15982">
    <property type="entry name" value="TMEM135_C_rich"/>
    <property type="match status" value="1"/>
</dbReference>
<keyword evidence="5 6" id="KW-0472">Membrane</keyword>
<keyword evidence="3 6" id="KW-0812">Transmembrane</keyword>
<dbReference type="AlphaFoldDB" id="A0A8H7UMV2"/>
<dbReference type="InterPro" id="IPR026749">
    <property type="entry name" value="Tmem135"/>
</dbReference>
<comment type="similarity">
    <text evidence="2">Belongs to the TMEM135 family.</text>
</comment>
<evidence type="ECO:0000256" key="5">
    <source>
        <dbReference type="ARBA" id="ARBA00023136"/>
    </source>
</evidence>